<evidence type="ECO:0000256" key="1">
    <source>
        <dbReference type="SAM" id="SignalP"/>
    </source>
</evidence>
<reference evidence="2 3" key="1">
    <citation type="submission" date="2019-08" db="EMBL/GenBank/DDBJ databases">
        <title>Genomes of Antarctic Bizionia species.</title>
        <authorList>
            <person name="Bowman J.P."/>
        </authorList>
    </citation>
    <scope>NUCLEOTIDE SEQUENCE [LARGE SCALE GENOMIC DNA]</scope>
    <source>
        <strain evidence="2 3">ADA-4</strain>
    </source>
</reference>
<gene>
    <name evidence="2" type="ORF">ES674_09410</name>
</gene>
<dbReference type="InterPro" id="IPR036709">
    <property type="entry name" value="Autotransporte_beta_dom_sf"/>
</dbReference>
<accession>A0A5D0R5J3</accession>
<sequence length="189" mass="20962">MIPKSFFLFSVLFIMIFTSHLAKAQPNKGHHFKASIGLGVSIPFDEVDVSSVGFYTQGEYVFGITRWFGIRPYAGLMLASSTNNDVTLEQYDYKVSTNAFLLGGKIRLAIPIPWVAPYLETGIGVSLGSFKTITTLTNIEKDGFIMHIPVTYGLAIGRNHNFEIEITFYYHPTIDQYAAAAALGFSFPI</sequence>
<dbReference type="EMBL" id="VSKK01000002">
    <property type="protein sequence ID" value="TYB76910.1"/>
    <property type="molecule type" value="Genomic_DNA"/>
</dbReference>
<dbReference type="OrthoDB" id="942200at2"/>
<feature type="chain" id="PRO_5022829253" description="Porin family protein" evidence="1">
    <location>
        <begin position="25"/>
        <end position="189"/>
    </location>
</feature>
<keyword evidence="3" id="KW-1185">Reference proteome</keyword>
<organism evidence="2 3">
    <name type="scientific">Bizionia myxarmorum</name>
    <dbReference type="NCBI Taxonomy" id="291186"/>
    <lineage>
        <taxon>Bacteria</taxon>
        <taxon>Pseudomonadati</taxon>
        <taxon>Bacteroidota</taxon>
        <taxon>Flavobacteriia</taxon>
        <taxon>Flavobacteriales</taxon>
        <taxon>Flavobacteriaceae</taxon>
        <taxon>Bizionia</taxon>
    </lineage>
</organism>
<keyword evidence="1" id="KW-0732">Signal</keyword>
<dbReference type="RefSeq" id="WP_148403747.1">
    <property type="nucleotide sequence ID" value="NZ_VSKK01000002.1"/>
</dbReference>
<proteinExistence type="predicted"/>
<name>A0A5D0R5J3_9FLAO</name>
<comment type="caution">
    <text evidence="2">The sequence shown here is derived from an EMBL/GenBank/DDBJ whole genome shotgun (WGS) entry which is preliminary data.</text>
</comment>
<evidence type="ECO:0000313" key="2">
    <source>
        <dbReference type="EMBL" id="TYB76910.1"/>
    </source>
</evidence>
<evidence type="ECO:0008006" key="4">
    <source>
        <dbReference type="Google" id="ProtNLM"/>
    </source>
</evidence>
<feature type="signal peptide" evidence="1">
    <location>
        <begin position="1"/>
        <end position="24"/>
    </location>
</feature>
<dbReference type="SUPFAM" id="SSF103515">
    <property type="entry name" value="Autotransporter"/>
    <property type="match status" value="1"/>
</dbReference>
<dbReference type="Proteomes" id="UP000323720">
    <property type="component" value="Unassembled WGS sequence"/>
</dbReference>
<protein>
    <recommendedName>
        <fullName evidence="4">Porin family protein</fullName>
    </recommendedName>
</protein>
<dbReference type="AlphaFoldDB" id="A0A5D0R5J3"/>
<evidence type="ECO:0000313" key="3">
    <source>
        <dbReference type="Proteomes" id="UP000323720"/>
    </source>
</evidence>